<feature type="compositionally biased region" description="Acidic residues" evidence="3">
    <location>
        <begin position="298"/>
        <end position="309"/>
    </location>
</feature>
<comment type="caution">
    <text evidence="5">The sequence shown here is derived from an EMBL/GenBank/DDBJ whole genome shotgun (WGS) entry which is preliminary data.</text>
</comment>
<feature type="compositionally biased region" description="Low complexity" evidence="3">
    <location>
        <begin position="349"/>
        <end position="363"/>
    </location>
</feature>
<dbReference type="CDD" id="cd00059">
    <property type="entry name" value="FH_FOX"/>
    <property type="match status" value="1"/>
</dbReference>
<dbReference type="InterPro" id="IPR036390">
    <property type="entry name" value="WH_DNA-bd_sf"/>
</dbReference>
<dbReference type="GO" id="GO:0000981">
    <property type="term" value="F:DNA-binding transcription factor activity, RNA polymerase II-specific"/>
    <property type="evidence" value="ECO:0007669"/>
    <property type="project" value="TreeGrafter"/>
</dbReference>
<dbReference type="SUPFAM" id="SSF46785">
    <property type="entry name" value="Winged helix' DNA-binding domain"/>
    <property type="match status" value="1"/>
</dbReference>
<feature type="region of interest" description="Disordered" evidence="3">
    <location>
        <begin position="438"/>
        <end position="481"/>
    </location>
</feature>
<name>A0A0W0F2P9_MONRR</name>
<dbReference type="GO" id="GO:0000978">
    <property type="term" value="F:RNA polymerase II cis-regulatory region sequence-specific DNA binding"/>
    <property type="evidence" value="ECO:0007669"/>
    <property type="project" value="TreeGrafter"/>
</dbReference>
<sequence>MENDEDPVFGFDHLSLRSSEDGLRLHHHPNEGSKGGNNGDPGGDQVHRGDPHSHLHHVQNRLYVPRGVGVNRGPEAPISNYFPPPGQALLPPLRYNRPIDYPDYYSSTSSSSSISMHSQNVVGYGGLEYNFPTSSHASYQRTPSATNIHIASLPPFTLPPGIDTSEAEMLLRRANNLSSGTPVKLSTLPMPLTGEKPAYPYSTLIQLAIWESPEKRLTLQEIYAAILKKFPAFREQGDAWQRSIRHTLSLKKAFVNQGRDRHDLPKGRGAYWELDIQNLVGNKRQRKRGPSKSAKAEEGDDEEVSDAGDEPPPPPSPKFRSSSVSGSVDRSGRTRYAQSSSTSRHGVTSRRSSPSKTQQTSTPVHLFPPTPNPALVSDQLMYINHTFADIPQQHPPHQTLSPSPTELCTGVMDLSHHLSMSYVPAPAPLAADSLILPNVPGRSLSPRPPSSGHHSSHSFSRPESQEDFSASSNSKGKGRAQ</sequence>
<dbReference type="Gene3D" id="1.10.10.10">
    <property type="entry name" value="Winged helix-like DNA-binding domain superfamily/Winged helix DNA-binding domain"/>
    <property type="match status" value="1"/>
</dbReference>
<feature type="region of interest" description="Disordered" evidence="3">
    <location>
        <begin position="23"/>
        <end position="54"/>
    </location>
</feature>
<dbReference type="GO" id="GO:0030154">
    <property type="term" value="P:cell differentiation"/>
    <property type="evidence" value="ECO:0007669"/>
    <property type="project" value="TreeGrafter"/>
</dbReference>
<dbReference type="PRINTS" id="PR00053">
    <property type="entry name" value="FORKHEAD"/>
</dbReference>
<evidence type="ECO:0000256" key="1">
    <source>
        <dbReference type="ARBA" id="ARBA00023125"/>
    </source>
</evidence>
<evidence type="ECO:0000313" key="6">
    <source>
        <dbReference type="Proteomes" id="UP000054988"/>
    </source>
</evidence>
<protein>
    <recommendedName>
        <fullName evidence="4">Fork-head domain-containing protein</fullName>
    </recommendedName>
</protein>
<dbReference type="PROSITE" id="PS50039">
    <property type="entry name" value="FORK_HEAD_3"/>
    <property type="match status" value="1"/>
</dbReference>
<organism evidence="5 6">
    <name type="scientific">Moniliophthora roreri</name>
    <name type="common">Frosty pod rot fungus</name>
    <name type="synonym">Monilia roreri</name>
    <dbReference type="NCBI Taxonomy" id="221103"/>
    <lineage>
        <taxon>Eukaryota</taxon>
        <taxon>Fungi</taxon>
        <taxon>Dikarya</taxon>
        <taxon>Basidiomycota</taxon>
        <taxon>Agaricomycotina</taxon>
        <taxon>Agaricomycetes</taxon>
        <taxon>Agaricomycetidae</taxon>
        <taxon>Agaricales</taxon>
        <taxon>Marasmiineae</taxon>
        <taxon>Marasmiaceae</taxon>
        <taxon>Moniliophthora</taxon>
    </lineage>
</organism>
<reference evidence="5 6" key="1">
    <citation type="submission" date="2015-12" db="EMBL/GenBank/DDBJ databases">
        <title>Draft genome sequence of Moniliophthora roreri, the causal agent of frosty pod rot of cacao.</title>
        <authorList>
            <person name="Aime M.C."/>
            <person name="Diaz-Valderrama J.R."/>
            <person name="Kijpornyongpan T."/>
            <person name="Phillips-Mora W."/>
        </authorList>
    </citation>
    <scope>NUCLEOTIDE SEQUENCE [LARGE SCALE GENOMIC DNA]</scope>
    <source>
        <strain evidence="5 6">MCA 2952</strain>
    </source>
</reference>
<dbReference type="EMBL" id="LATX01002377">
    <property type="protein sequence ID" value="KTB30608.1"/>
    <property type="molecule type" value="Genomic_DNA"/>
</dbReference>
<accession>A0A0W0F2P9</accession>
<feature type="DNA-binding region" description="Fork-head" evidence="2">
    <location>
        <begin position="196"/>
        <end position="288"/>
    </location>
</feature>
<dbReference type="GO" id="GO:0009653">
    <property type="term" value="P:anatomical structure morphogenesis"/>
    <property type="evidence" value="ECO:0007669"/>
    <property type="project" value="TreeGrafter"/>
</dbReference>
<feature type="compositionally biased region" description="Low complexity" evidence="3">
    <location>
        <begin position="318"/>
        <end position="329"/>
    </location>
</feature>
<proteinExistence type="predicted"/>
<dbReference type="InterPro" id="IPR050211">
    <property type="entry name" value="FOX_domain-containing"/>
</dbReference>
<dbReference type="PANTHER" id="PTHR11829:SF343">
    <property type="entry name" value="FORK-HEAD DOMAIN-CONTAINING PROTEIN"/>
    <property type="match status" value="1"/>
</dbReference>
<evidence type="ECO:0000256" key="3">
    <source>
        <dbReference type="SAM" id="MobiDB-lite"/>
    </source>
</evidence>
<dbReference type="InterPro" id="IPR001766">
    <property type="entry name" value="Fork_head_dom"/>
</dbReference>
<gene>
    <name evidence="5" type="ORF">WG66_16829</name>
</gene>
<feature type="region of interest" description="Disordered" evidence="3">
    <location>
        <begin position="283"/>
        <end position="372"/>
    </location>
</feature>
<dbReference type="PANTHER" id="PTHR11829">
    <property type="entry name" value="FORKHEAD BOX PROTEIN"/>
    <property type="match status" value="1"/>
</dbReference>
<dbReference type="InterPro" id="IPR036388">
    <property type="entry name" value="WH-like_DNA-bd_sf"/>
</dbReference>
<evidence type="ECO:0000259" key="4">
    <source>
        <dbReference type="PROSITE" id="PS50039"/>
    </source>
</evidence>
<feature type="domain" description="Fork-head" evidence="4">
    <location>
        <begin position="196"/>
        <end position="288"/>
    </location>
</feature>
<feature type="compositionally biased region" description="Polar residues" evidence="3">
    <location>
        <begin position="336"/>
        <end position="346"/>
    </location>
</feature>
<dbReference type="GO" id="GO:0005634">
    <property type="term" value="C:nucleus"/>
    <property type="evidence" value="ECO:0007669"/>
    <property type="project" value="UniProtKB-SubCell"/>
</dbReference>
<dbReference type="Pfam" id="PF00250">
    <property type="entry name" value="Forkhead"/>
    <property type="match status" value="1"/>
</dbReference>
<evidence type="ECO:0000256" key="2">
    <source>
        <dbReference type="PROSITE-ProRule" id="PRU00089"/>
    </source>
</evidence>
<comment type="subcellular location">
    <subcellularLocation>
        <location evidence="2">Nucleus</location>
    </subcellularLocation>
</comment>
<dbReference type="eggNOG" id="KOG2294">
    <property type="taxonomic scope" value="Eukaryota"/>
</dbReference>
<dbReference type="AlphaFoldDB" id="A0A0W0F2P9"/>
<feature type="compositionally biased region" description="Gly residues" evidence="3">
    <location>
        <begin position="33"/>
        <end position="42"/>
    </location>
</feature>
<feature type="compositionally biased region" description="Low complexity" evidence="3">
    <location>
        <begin position="440"/>
        <end position="462"/>
    </location>
</feature>
<keyword evidence="1 2" id="KW-0238">DNA-binding</keyword>
<dbReference type="Proteomes" id="UP000054988">
    <property type="component" value="Unassembled WGS sequence"/>
</dbReference>
<keyword evidence="2" id="KW-0539">Nucleus</keyword>
<dbReference type="SMART" id="SM00339">
    <property type="entry name" value="FH"/>
    <property type="match status" value="1"/>
</dbReference>
<evidence type="ECO:0000313" key="5">
    <source>
        <dbReference type="EMBL" id="KTB30608.1"/>
    </source>
</evidence>